<dbReference type="AlphaFoldDB" id="A0A136LXM1"/>
<dbReference type="Proteomes" id="UP000070457">
    <property type="component" value="Unassembled WGS sequence"/>
</dbReference>
<name>A0A136LXM1_9BACT</name>
<proteinExistence type="predicted"/>
<dbReference type="PANTHER" id="PTHR10846:SF8">
    <property type="entry name" value="INNER MEMBRANE PROTEIN YRBG"/>
    <property type="match status" value="1"/>
</dbReference>
<dbReference type="Gene3D" id="1.20.1420.30">
    <property type="entry name" value="NCX, central ion-binding region"/>
    <property type="match status" value="1"/>
</dbReference>
<dbReference type="GO" id="GO:0008273">
    <property type="term" value="F:calcium, potassium:sodium antiporter activity"/>
    <property type="evidence" value="ECO:0007669"/>
    <property type="project" value="TreeGrafter"/>
</dbReference>
<evidence type="ECO:0000313" key="7">
    <source>
        <dbReference type="Proteomes" id="UP000070457"/>
    </source>
</evidence>
<organism evidence="6 7">
    <name type="scientific">candidate division WS6 bacterium OLB20</name>
    <dbReference type="NCBI Taxonomy" id="1617426"/>
    <lineage>
        <taxon>Bacteria</taxon>
        <taxon>Candidatus Dojkabacteria</taxon>
    </lineage>
</organism>
<dbReference type="PATRIC" id="fig|1617426.3.peg.409"/>
<feature type="domain" description="Sodium/calcium exchanger membrane region" evidence="5">
    <location>
        <begin position="6"/>
        <end position="145"/>
    </location>
</feature>
<dbReference type="STRING" id="1617426.TR69_WS6001000411"/>
<dbReference type="InterPro" id="IPR004481">
    <property type="entry name" value="K/Na/Ca-exchanger"/>
</dbReference>
<reference evidence="6 7" key="1">
    <citation type="submission" date="2015-02" db="EMBL/GenBank/DDBJ databases">
        <title>Improved understanding of the partial-nitritation anammox process through 23 genomes representing the majority of the microbial community.</title>
        <authorList>
            <person name="Speth D.R."/>
            <person name="In T Zandt M."/>
            <person name="Guerrero Cruz S."/>
            <person name="Jetten M.S."/>
            <person name="Dutilh B.E."/>
        </authorList>
    </citation>
    <scope>NUCLEOTIDE SEQUENCE [LARGE SCALE GENOMIC DNA]</scope>
    <source>
        <strain evidence="6">OLB20</strain>
    </source>
</reference>
<evidence type="ECO:0000259" key="5">
    <source>
        <dbReference type="Pfam" id="PF01699"/>
    </source>
</evidence>
<comment type="subcellular location">
    <subcellularLocation>
        <location evidence="1">Membrane</location>
        <topology evidence="1">Multi-pass membrane protein</topology>
    </subcellularLocation>
</comment>
<evidence type="ECO:0000256" key="4">
    <source>
        <dbReference type="ARBA" id="ARBA00023136"/>
    </source>
</evidence>
<dbReference type="GO" id="GO:0006874">
    <property type="term" value="P:intracellular calcium ion homeostasis"/>
    <property type="evidence" value="ECO:0007669"/>
    <property type="project" value="TreeGrafter"/>
</dbReference>
<dbReference type="GO" id="GO:0005886">
    <property type="term" value="C:plasma membrane"/>
    <property type="evidence" value="ECO:0007669"/>
    <property type="project" value="TreeGrafter"/>
</dbReference>
<keyword evidence="2" id="KW-0812">Transmembrane</keyword>
<evidence type="ECO:0000256" key="3">
    <source>
        <dbReference type="ARBA" id="ARBA00022989"/>
    </source>
</evidence>
<dbReference type="EMBL" id="JYNZ01000003">
    <property type="protein sequence ID" value="KXK26408.1"/>
    <property type="molecule type" value="Genomic_DNA"/>
</dbReference>
<dbReference type="Pfam" id="PF01699">
    <property type="entry name" value="Na_Ca_ex"/>
    <property type="match status" value="2"/>
</dbReference>
<dbReference type="PANTHER" id="PTHR10846">
    <property type="entry name" value="SODIUM/POTASSIUM/CALCIUM EXCHANGER"/>
    <property type="match status" value="1"/>
</dbReference>
<evidence type="ECO:0000256" key="2">
    <source>
        <dbReference type="ARBA" id="ARBA00022692"/>
    </source>
</evidence>
<evidence type="ECO:0000313" key="6">
    <source>
        <dbReference type="EMBL" id="KXK26408.1"/>
    </source>
</evidence>
<accession>A0A136LXM1</accession>
<keyword evidence="3" id="KW-1133">Transmembrane helix</keyword>
<dbReference type="InterPro" id="IPR044880">
    <property type="entry name" value="NCX_ion-bd_dom_sf"/>
</dbReference>
<protein>
    <submittedName>
        <fullName evidence="6">Inner membrane protein YrbG</fullName>
    </submittedName>
</protein>
<comment type="caution">
    <text evidence="6">The sequence shown here is derived from an EMBL/GenBank/DDBJ whole genome shotgun (WGS) entry which is preliminary data.</text>
</comment>
<keyword evidence="4" id="KW-0472">Membrane</keyword>
<sequence>MLLLDLLLLFLFLAILIKSADVLQDAFVTIAHKLRLNLFLIGFAVLSFASSLPEISVAASASLDNVPGLSIGNLLGATIVLLTLVIGLNAIRHRELPFKGGYSFGFLTMSMAVIGTMVLTLADQHLSRLDGIVLISLYVFSTFLIVQRVSRKKERKSRKKIHPFKLLLSAVIGTAGLIIASQLLVDKAVVIASQLGVPNALIGLGMLGLGTNLPEITMLVRSNSAEKEKTCSRQLYRERVNERADDGFAGNP</sequence>
<dbReference type="GO" id="GO:0005262">
    <property type="term" value="F:calcium channel activity"/>
    <property type="evidence" value="ECO:0007669"/>
    <property type="project" value="TreeGrafter"/>
</dbReference>
<feature type="domain" description="Sodium/calcium exchanger membrane region" evidence="5">
    <location>
        <begin position="167"/>
        <end position="219"/>
    </location>
</feature>
<gene>
    <name evidence="6" type="primary">yrbG_2</name>
    <name evidence="6" type="ORF">TR69_WS6001000411</name>
</gene>
<evidence type="ECO:0000256" key="1">
    <source>
        <dbReference type="ARBA" id="ARBA00004141"/>
    </source>
</evidence>
<dbReference type="InterPro" id="IPR004837">
    <property type="entry name" value="NaCa_Exmemb"/>
</dbReference>